<feature type="domain" description="Glycolipid transfer protein" evidence="1">
    <location>
        <begin position="14"/>
        <end position="130"/>
    </location>
</feature>
<dbReference type="Proteomes" id="UP000485058">
    <property type="component" value="Unassembled WGS sequence"/>
</dbReference>
<dbReference type="AlphaFoldDB" id="A0A699YG11"/>
<proteinExistence type="predicted"/>
<evidence type="ECO:0000259" key="1">
    <source>
        <dbReference type="Pfam" id="PF08718"/>
    </source>
</evidence>
<sequence>MAAEDSARFLPALVLAMQQADMITKSHSLKQVAVQLPLLRDVVQEDSRRGIVTVKDSCARNMHRLVCVVTFMRVLLEQFARSPSVTVKEAATAAYEQALAPIHTYVIRTAVWAGMYVLPSREHFMHQLGETEQSARQSALAFLACSKDVEQRVLRLFAGINMPASTP</sequence>
<dbReference type="Pfam" id="PF08718">
    <property type="entry name" value="GLTP"/>
    <property type="match status" value="1"/>
</dbReference>
<feature type="non-terminal residue" evidence="2">
    <location>
        <position position="167"/>
    </location>
</feature>
<dbReference type="Gene3D" id="1.10.3520.10">
    <property type="entry name" value="Glycolipid transfer protein"/>
    <property type="match status" value="1"/>
</dbReference>
<comment type="caution">
    <text evidence="2">The sequence shown here is derived from an EMBL/GenBank/DDBJ whole genome shotgun (WGS) entry which is preliminary data.</text>
</comment>
<dbReference type="PANTHER" id="PTHR10219">
    <property type="entry name" value="GLYCOLIPID TRANSFER PROTEIN-RELATED"/>
    <property type="match status" value="1"/>
</dbReference>
<dbReference type="PANTHER" id="PTHR10219:SF43">
    <property type="entry name" value="GLYCOLIPID TRANSFER PROTEIN DOMAIN-CONTAINING PROTEIN"/>
    <property type="match status" value="1"/>
</dbReference>
<protein>
    <submittedName>
        <fullName evidence="2">GLTP domain-containing protein</fullName>
    </submittedName>
</protein>
<dbReference type="EMBL" id="BLLF01000016">
    <property type="protein sequence ID" value="GFH05966.1"/>
    <property type="molecule type" value="Genomic_DNA"/>
</dbReference>
<dbReference type="GO" id="GO:1902387">
    <property type="term" value="F:ceramide 1-phosphate binding"/>
    <property type="evidence" value="ECO:0007669"/>
    <property type="project" value="TreeGrafter"/>
</dbReference>
<name>A0A699YG11_HAELA</name>
<organism evidence="2 3">
    <name type="scientific">Haematococcus lacustris</name>
    <name type="common">Green alga</name>
    <name type="synonym">Haematococcus pluvialis</name>
    <dbReference type="NCBI Taxonomy" id="44745"/>
    <lineage>
        <taxon>Eukaryota</taxon>
        <taxon>Viridiplantae</taxon>
        <taxon>Chlorophyta</taxon>
        <taxon>core chlorophytes</taxon>
        <taxon>Chlorophyceae</taxon>
        <taxon>CS clade</taxon>
        <taxon>Chlamydomonadales</taxon>
        <taxon>Haematococcaceae</taxon>
        <taxon>Haematococcus</taxon>
    </lineage>
</organism>
<gene>
    <name evidence="2" type="ORF">HaLaN_00519</name>
</gene>
<dbReference type="GO" id="GO:1902388">
    <property type="term" value="F:ceramide 1-phosphate transfer activity"/>
    <property type="evidence" value="ECO:0007669"/>
    <property type="project" value="TreeGrafter"/>
</dbReference>
<dbReference type="SUPFAM" id="SSF110004">
    <property type="entry name" value="Glycolipid transfer protein, GLTP"/>
    <property type="match status" value="1"/>
</dbReference>
<reference evidence="2 3" key="1">
    <citation type="submission" date="2020-02" db="EMBL/GenBank/DDBJ databases">
        <title>Draft genome sequence of Haematococcus lacustris strain NIES-144.</title>
        <authorList>
            <person name="Morimoto D."/>
            <person name="Nakagawa S."/>
            <person name="Yoshida T."/>
            <person name="Sawayama S."/>
        </authorList>
    </citation>
    <scope>NUCLEOTIDE SEQUENCE [LARGE SCALE GENOMIC DNA]</scope>
    <source>
        <strain evidence="2 3">NIES-144</strain>
    </source>
</reference>
<dbReference type="InterPro" id="IPR014830">
    <property type="entry name" value="Glycolipid_transfer_prot_dom"/>
</dbReference>
<keyword evidence="3" id="KW-1185">Reference proteome</keyword>
<dbReference type="GO" id="GO:0016020">
    <property type="term" value="C:membrane"/>
    <property type="evidence" value="ECO:0007669"/>
    <property type="project" value="TreeGrafter"/>
</dbReference>
<evidence type="ECO:0000313" key="3">
    <source>
        <dbReference type="Proteomes" id="UP000485058"/>
    </source>
</evidence>
<dbReference type="GO" id="GO:0005829">
    <property type="term" value="C:cytosol"/>
    <property type="evidence" value="ECO:0007669"/>
    <property type="project" value="TreeGrafter"/>
</dbReference>
<accession>A0A699YG11</accession>
<dbReference type="InterPro" id="IPR036497">
    <property type="entry name" value="GLTP_sf"/>
</dbReference>
<evidence type="ECO:0000313" key="2">
    <source>
        <dbReference type="EMBL" id="GFH05966.1"/>
    </source>
</evidence>